<dbReference type="Proteomes" id="UP001234178">
    <property type="component" value="Unassembled WGS sequence"/>
</dbReference>
<dbReference type="EMBL" id="JAOYFB010000037">
    <property type="protein sequence ID" value="KAK4022336.1"/>
    <property type="molecule type" value="Genomic_DNA"/>
</dbReference>
<name>A0ABR0AB36_9CRUS</name>
<evidence type="ECO:0000313" key="1">
    <source>
        <dbReference type="EMBL" id="KAK4022336.1"/>
    </source>
</evidence>
<proteinExistence type="predicted"/>
<protein>
    <submittedName>
        <fullName evidence="1">Uncharacterized protein</fullName>
    </submittedName>
</protein>
<accession>A0ABR0AB36</accession>
<reference evidence="1 2" key="1">
    <citation type="journal article" date="2023" name="Nucleic Acids Res.">
        <title>The hologenome of Daphnia magna reveals possible DNA methylation and microbiome-mediated evolution of the host genome.</title>
        <authorList>
            <person name="Chaturvedi A."/>
            <person name="Li X."/>
            <person name="Dhandapani V."/>
            <person name="Marshall H."/>
            <person name="Kissane S."/>
            <person name="Cuenca-Cambronero M."/>
            <person name="Asole G."/>
            <person name="Calvet F."/>
            <person name="Ruiz-Romero M."/>
            <person name="Marangio P."/>
            <person name="Guigo R."/>
            <person name="Rago D."/>
            <person name="Mirbahai L."/>
            <person name="Eastwood N."/>
            <person name="Colbourne J.K."/>
            <person name="Zhou J."/>
            <person name="Mallon E."/>
            <person name="Orsini L."/>
        </authorList>
    </citation>
    <scope>NUCLEOTIDE SEQUENCE [LARGE SCALE GENOMIC DNA]</scope>
    <source>
        <strain evidence="1">LRV0_1</strain>
    </source>
</reference>
<evidence type="ECO:0000313" key="2">
    <source>
        <dbReference type="Proteomes" id="UP001234178"/>
    </source>
</evidence>
<keyword evidence="2" id="KW-1185">Reference proteome</keyword>
<gene>
    <name evidence="1" type="ORF">OUZ56_007807</name>
</gene>
<comment type="caution">
    <text evidence="1">The sequence shown here is derived from an EMBL/GenBank/DDBJ whole genome shotgun (WGS) entry which is preliminary data.</text>
</comment>
<organism evidence="1 2">
    <name type="scientific">Daphnia magna</name>
    <dbReference type="NCBI Taxonomy" id="35525"/>
    <lineage>
        <taxon>Eukaryota</taxon>
        <taxon>Metazoa</taxon>
        <taxon>Ecdysozoa</taxon>
        <taxon>Arthropoda</taxon>
        <taxon>Crustacea</taxon>
        <taxon>Branchiopoda</taxon>
        <taxon>Diplostraca</taxon>
        <taxon>Cladocera</taxon>
        <taxon>Anomopoda</taxon>
        <taxon>Daphniidae</taxon>
        <taxon>Daphnia</taxon>
    </lineage>
</organism>
<sequence length="76" mass="8610">MAENSAVVGKCHVITNYYHGHEYPSLDRLLYGCHLSLHAVIPLLTSAKINEKSHMARKVENHFIQPQIKIRQASSN</sequence>